<dbReference type="EMBL" id="CP001280">
    <property type="protein sequence ID" value="ACK50113.1"/>
    <property type="molecule type" value="Genomic_DNA"/>
</dbReference>
<name>B8ENI2_METSB</name>
<feature type="domain" description="Smr" evidence="2">
    <location>
        <begin position="104"/>
        <end position="193"/>
    </location>
</feature>
<dbReference type="PROSITE" id="PS50828">
    <property type="entry name" value="SMR"/>
    <property type="match status" value="1"/>
</dbReference>
<evidence type="ECO:0000313" key="4">
    <source>
        <dbReference type="Proteomes" id="UP000002257"/>
    </source>
</evidence>
<keyword evidence="4" id="KW-1185">Reference proteome</keyword>
<dbReference type="SMART" id="SM00463">
    <property type="entry name" value="SMR"/>
    <property type="match status" value="1"/>
</dbReference>
<dbReference type="InterPro" id="IPR036063">
    <property type="entry name" value="Smr_dom_sf"/>
</dbReference>
<dbReference type="Pfam" id="PF01713">
    <property type="entry name" value="Smr"/>
    <property type="match status" value="1"/>
</dbReference>
<evidence type="ECO:0000256" key="1">
    <source>
        <dbReference type="SAM" id="MobiDB-lite"/>
    </source>
</evidence>
<accession>B8ENI2</accession>
<evidence type="ECO:0000313" key="3">
    <source>
        <dbReference type="EMBL" id="ACK50113.1"/>
    </source>
</evidence>
<reference evidence="3 4" key="1">
    <citation type="journal article" date="2010" name="J. Bacteriol.">
        <title>Complete genome sequence of the aerobic facultative methanotroph Methylocella silvestris BL2.</title>
        <authorList>
            <person name="Chen Y."/>
            <person name="Crombie A."/>
            <person name="Rahman M.T."/>
            <person name="Dedysh S.N."/>
            <person name="Liesack W."/>
            <person name="Stott M.B."/>
            <person name="Alam M."/>
            <person name="Theisen A.R."/>
            <person name="Murrell J.C."/>
            <person name="Dunfield P.F."/>
        </authorList>
    </citation>
    <scope>NUCLEOTIDE SEQUENCE [LARGE SCALE GENOMIC DNA]</scope>
    <source>
        <strain evidence="4">DSM 15510 / CIP 108128 / LMG 27833 / NCIMB 13906 / BL2</strain>
    </source>
</reference>
<dbReference type="Gene3D" id="3.30.1370.110">
    <property type="match status" value="1"/>
</dbReference>
<protein>
    <submittedName>
        <fullName evidence="3">Smr protein/MutS2</fullName>
    </submittedName>
</protein>
<dbReference type="KEGG" id="msl:Msil_1144"/>
<dbReference type="HOGENOM" id="CLU_055978_2_0_5"/>
<dbReference type="eggNOG" id="COG2840">
    <property type="taxonomic scope" value="Bacteria"/>
</dbReference>
<dbReference type="InterPro" id="IPR002625">
    <property type="entry name" value="Smr_dom"/>
</dbReference>
<dbReference type="STRING" id="395965.Msil_1144"/>
<feature type="region of interest" description="Disordered" evidence="1">
    <location>
        <begin position="60"/>
        <end position="79"/>
    </location>
</feature>
<sequence length="200" mass="21514">MKESAPPVGRGRLRRLSDEEIALWLAVTKTISPRRSSILPEPTKLKPELAPELPAPVAASAKGASAKNRAATPPAAISAPPLAPLERRMRQKLSRGRMAPDAAIDLHGLRAHEASLALRQFLVRAQLDGAKIVLVVTGKGRGGAGTPGEEEAGVLRRSVPHWLRAHDYASIVVGFEEASRPHGGAGALYVRIRRPRLRRD</sequence>
<gene>
    <name evidence="3" type="ordered locus">Msil_1144</name>
</gene>
<dbReference type="AlphaFoldDB" id="B8ENI2"/>
<dbReference type="Proteomes" id="UP000002257">
    <property type="component" value="Chromosome"/>
</dbReference>
<organism evidence="3 4">
    <name type="scientific">Methylocella silvestris (strain DSM 15510 / CIP 108128 / LMG 27833 / NCIMB 13906 / BL2)</name>
    <dbReference type="NCBI Taxonomy" id="395965"/>
    <lineage>
        <taxon>Bacteria</taxon>
        <taxon>Pseudomonadati</taxon>
        <taxon>Pseudomonadota</taxon>
        <taxon>Alphaproteobacteria</taxon>
        <taxon>Hyphomicrobiales</taxon>
        <taxon>Beijerinckiaceae</taxon>
        <taxon>Methylocella</taxon>
    </lineage>
</organism>
<evidence type="ECO:0000259" key="2">
    <source>
        <dbReference type="PROSITE" id="PS50828"/>
    </source>
</evidence>
<dbReference type="PANTHER" id="PTHR35562:SF2">
    <property type="entry name" value="DNA ENDONUCLEASE SMRA-RELATED"/>
    <property type="match status" value="1"/>
</dbReference>
<dbReference type="PANTHER" id="PTHR35562">
    <property type="entry name" value="DNA ENDONUCLEASE SMRA-RELATED"/>
    <property type="match status" value="1"/>
</dbReference>
<dbReference type="SUPFAM" id="SSF160443">
    <property type="entry name" value="SMR domain-like"/>
    <property type="match status" value="1"/>
</dbReference>
<proteinExistence type="predicted"/>